<organism evidence="2 3">
    <name type="scientific">Acinetobacter proteolyticus</name>
    <dbReference type="NCBI Taxonomy" id="1776741"/>
    <lineage>
        <taxon>Bacteria</taxon>
        <taxon>Pseudomonadati</taxon>
        <taxon>Pseudomonadota</taxon>
        <taxon>Gammaproteobacteria</taxon>
        <taxon>Moraxellales</taxon>
        <taxon>Moraxellaceae</taxon>
        <taxon>Acinetobacter</taxon>
    </lineage>
</organism>
<name>A0A2N0W9A3_9GAMM</name>
<dbReference type="EMBL" id="PISJ01000030">
    <property type="protein sequence ID" value="PKF31061.1"/>
    <property type="molecule type" value="Genomic_DNA"/>
</dbReference>
<feature type="domain" description="DUF2147" evidence="1">
    <location>
        <begin position="28"/>
        <end position="151"/>
    </location>
</feature>
<protein>
    <submittedName>
        <fullName evidence="2">DUF2147 domain-containing protein</fullName>
    </submittedName>
</protein>
<evidence type="ECO:0000259" key="1">
    <source>
        <dbReference type="Pfam" id="PF09917"/>
    </source>
</evidence>
<dbReference type="Gene3D" id="2.40.128.520">
    <property type="match status" value="1"/>
</dbReference>
<sequence length="154" mass="17633">MKSIGIFFIQIFLFNIFIAHTWAQDITGMWKAIDDKSGYARAKVNIYKSNEGQYEGRIEEIYPLPGHSTAFTDKCFRCKGDLKDTPLKGMRILYGFKKNLNRPDEYHEGHVIDPMSGNIYKGKIRINASGTRMILRGYIGTSALGRSQVWMKVD</sequence>
<dbReference type="Pfam" id="PF09917">
    <property type="entry name" value="DUF2147"/>
    <property type="match status" value="1"/>
</dbReference>
<gene>
    <name evidence="2" type="ORF">CW311_20980</name>
</gene>
<proteinExistence type="predicted"/>
<dbReference type="PANTHER" id="PTHR36919">
    <property type="entry name" value="BLR1215 PROTEIN"/>
    <property type="match status" value="1"/>
</dbReference>
<accession>A0A2N0W9A3</accession>
<comment type="caution">
    <text evidence="2">The sequence shown here is derived from an EMBL/GenBank/DDBJ whole genome shotgun (WGS) entry which is preliminary data.</text>
</comment>
<dbReference type="PANTHER" id="PTHR36919:SF3">
    <property type="entry name" value="BLL5882 PROTEIN"/>
    <property type="match status" value="1"/>
</dbReference>
<dbReference type="Proteomes" id="UP000233553">
    <property type="component" value="Unassembled WGS sequence"/>
</dbReference>
<dbReference type="InterPro" id="IPR019223">
    <property type="entry name" value="DUF2147"/>
</dbReference>
<evidence type="ECO:0000313" key="2">
    <source>
        <dbReference type="EMBL" id="PKF31061.1"/>
    </source>
</evidence>
<dbReference type="RefSeq" id="WP_101237741.1">
    <property type="nucleotide sequence ID" value="NZ_PISJ01000030.1"/>
</dbReference>
<dbReference type="AlphaFoldDB" id="A0A2N0W9A3"/>
<evidence type="ECO:0000313" key="3">
    <source>
        <dbReference type="Proteomes" id="UP000233553"/>
    </source>
</evidence>
<reference evidence="2 3" key="1">
    <citation type="submission" date="2017-12" db="EMBL/GenBank/DDBJ databases">
        <title>Draft Genome sequences of multiple microbial strains isolated from spacecraft associated surfaces.</title>
        <authorList>
            <person name="Seuylemezian A."/>
            <person name="Vaishampayan P."/>
            <person name="Venkateswaran K."/>
        </authorList>
    </citation>
    <scope>NUCLEOTIDE SEQUENCE [LARGE SCALE GENOMIC DNA]</scope>
    <source>
        <strain evidence="2 3">2P01AA</strain>
    </source>
</reference>